<reference evidence="1 2" key="1">
    <citation type="submission" date="2023-03" db="EMBL/GenBank/DDBJ databases">
        <title>Draft genome sequence of Streptomyces sp. RB6PN23 isolated from peat swamp forest in Thailand.</title>
        <authorList>
            <person name="Klaysubun C."/>
            <person name="Duangmal K."/>
        </authorList>
    </citation>
    <scope>NUCLEOTIDE SEQUENCE [LARGE SCALE GENOMIC DNA]</scope>
    <source>
        <strain evidence="1 2">RB6PN23</strain>
    </source>
</reference>
<accession>A0ABT5ZWE5</accession>
<gene>
    <name evidence="1" type="ORF">P3G67_34085</name>
</gene>
<protein>
    <submittedName>
        <fullName evidence="1">Uncharacterized protein</fullName>
    </submittedName>
</protein>
<sequence>MTVTYTDGTSSKATVAFSDWTLNGGSSKPLAGDTTAVTASYRSTGGGGKDGVKTYVFATKVPLHASKQVASITRPALAVDQAQSVATPWANSPSGPL</sequence>
<dbReference type="Proteomes" id="UP001216579">
    <property type="component" value="Unassembled WGS sequence"/>
</dbReference>
<dbReference type="EMBL" id="JARJBC010000037">
    <property type="protein sequence ID" value="MDF3294149.1"/>
    <property type="molecule type" value="Genomic_DNA"/>
</dbReference>
<evidence type="ECO:0000313" key="2">
    <source>
        <dbReference type="Proteomes" id="UP001216579"/>
    </source>
</evidence>
<comment type="caution">
    <text evidence="1">The sequence shown here is derived from an EMBL/GenBank/DDBJ whole genome shotgun (WGS) entry which is preliminary data.</text>
</comment>
<name>A0ABT5ZWE5_9ACTN</name>
<organism evidence="1 2">
    <name type="scientific">Streptomyces silvisoli</name>
    <dbReference type="NCBI Taxonomy" id="3034235"/>
    <lineage>
        <taxon>Bacteria</taxon>
        <taxon>Bacillati</taxon>
        <taxon>Actinomycetota</taxon>
        <taxon>Actinomycetes</taxon>
        <taxon>Kitasatosporales</taxon>
        <taxon>Streptomycetaceae</taxon>
        <taxon>Streptomyces</taxon>
    </lineage>
</organism>
<evidence type="ECO:0000313" key="1">
    <source>
        <dbReference type="EMBL" id="MDF3294149.1"/>
    </source>
</evidence>
<keyword evidence="2" id="KW-1185">Reference proteome</keyword>
<proteinExistence type="predicted"/>